<sequence>MTADTVPAETVFAEWRKDPDYVAAYDALDDEFSLANALIEARRRANMTQEQVAARMKTTQTVVARLEGGRTMPSTRTLQRYAAATGTKLRIRFEPADPNDGETKDR</sequence>
<dbReference type="SMART" id="SM00530">
    <property type="entry name" value="HTH_XRE"/>
    <property type="match status" value="1"/>
</dbReference>
<dbReference type="CDD" id="cd00093">
    <property type="entry name" value="HTH_XRE"/>
    <property type="match status" value="1"/>
</dbReference>
<feature type="domain" description="HTH cro/C1-type" evidence="1">
    <location>
        <begin position="38"/>
        <end position="92"/>
    </location>
</feature>
<reference evidence="2 4" key="3">
    <citation type="submission" date="2019-07" db="EMBL/GenBank/DDBJ databases">
        <title>Whole genome shotgun sequence of Methylobacterium oxalidis NBRC 107715.</title>
        <authorList>
            <person name="Hosoyama A."/>
            <person name="Uohara A."/>
            <person name="Ohji S."/>
            <person name="Ichikawa N."/>
        </authorList>
    </citation>
    <scope>NUCLEOTIDE SEQUENCE [LARGE SCALE GENOMIC DNA]</scope>
    <source>
        <strain evidence="2 4">NBRC 107715</strain>
    </source>
</reference>
<accession>A0A512J6C8</accession>
<dbReference type="EMBL" id="BJZU01000071">
    <property type="protein sequence ID" value="GEP05483.1"/>
    <property type="molecule type" value="Genomic_DNA"/>
</dbReference>
<dbReference type="OrthoDB" id="9792093at2"/>
<comment type="caution">
    <text evidence="2">The sequence shown here is derived from an EMBL/GenBank/DDBJ whole genome shotgun (WGS) entry which is preliminary data.</text>
</comment>
<dbReference type="PROSITE" id="PS50943">
    <property type="entry name" value="HTH_CROC1"/>
    <property type="match status" value="1"/>
</dbReference>
<dbReference type="Proteomes" id="UP000321960">
    <property type="component" value="Unassembled WGS sequence"/>
</dbReference>
<reference evidence="3" key="4">
    <citation type="submission" date="2023-01" db="EMBL/GenBank/DDBJ databases">
        <title>Draft genome sequence of Methylobacterium oxalidis strain NBRC 107715.</title>
        <authorList>
            <person name="Sun Q."/>
            <person name="Mori K."/>
        </authorList>
    </citation>
    <scope>NUCLEOTIDE SEQUENCE</scope>
    <source>
        <strain evidence="3">NBRC 107715</strain>
    </source>
</reference>
<proteinExistence type="predicted"/>
<dbReference type="InterPro" id="IPR001387">
    <property type="entry name" value="Cro/C1-type_HTH"/>
</dbReference>
<evidence type="ECO:0000313" key="2">
    <source>
        <dbReference type="EMBL" id="GEP05483.1"/>
    </source>
</evidence>
<dbReference type="RefSeq" id="WP_147027045.1">
    <property type="nucleotide sequence ID" value="NZ_BJZU01000071.1"/>
</dbReference>
<evidence type="ECO:0000259" key="1">
    <source>
        <dbReference type="PROSITE" id="PS50943"/>
    </source>
</evidence>
<reference evidence="5" key="2">
    <citation type="journal article" date="2019" name="Int. J. Syst. Evol. Microbiol.">
        <title>The Global Catalogue of Microorganisms (GCM) 10K type strain sequencing project: providing services to taxonomists for standard genome sequencing and annotation.</title>
        <authorList>
            <consortium name="The Broad Institute Genomics Platform"/>
            <consortium name="The Broad Institute Genome Sequencing Center for Infectious Disease"/>
            <person name="Wu L."/>
            <person name="Ma J."/>
        </authorList>
    </citation>
    <scope>NUCLEOTIDE SEQUENCE [LARGE SCALE GENOMIC DNA]</scope>
    <source>
        <strain evidence="5">NBRC 107715</strain>
    </source>
</reference>
<gene>
    <name evidence="3" type="ORF">GCM10007888_14420</name>
    <name evidence="2" type="ORF">MOX02_35210</name>
</gene>
<organism evidence="2 4">
    <name type="scientific">Methylobacterium oxalidis</name>
    <dbReference type="NCBI Taxonomy" id="944322"/>
    <lineage>
        <taxon>Bacteria</taxon>
        <taxon>Pseudomonadati</taxon>
        <taxon>Pseudomonadota</taxon>
        <taxon>Alphaproteobacteria</taxon>
        <taxon>Hyphomicrobiales</taxon>
        <taxon>Methylobacteriaceae</taxon>
        <taxon>Methylobacterium</taxon>
    </lineage>
</organism>
<evidence type="ECO:0000313" key="3">
    <source>
        <dbReference type="EMBL" id="GLS63061.1"/>
    </source>
</evidence>
<dbReference type="SUPFAM" id="SSF47413">
    <property type="entry name" value="lambda repressor-like DNA-binding domains"/>
    <property type="match status" value="1"/>
</dbReference>
<dbReference type="Gene3D" id="1.10.260.40">
    <property type="entry name" value="lambda repressor-like DNA-binding domains"/>
    <property type="match status" value="1"/>
</dbReference>
<evidence type="ECO:0000313" key="5">
    <source>
        <dbReference type="Proteomes" id="UP001156856"/>
    </source>
</evidence>
<evidence type="ECO:0000313" key="4">
    <source>
        <dbReference type="Proteomes" id="UP000321960"/>
    </source>
</evidence>
<keyword evidence="5" id="KW-1185">Reference proteome</keyword>
<dbReference type="EMBL" id="BSPK01000018">
    <property type="protein sequence ID" value="GLS63061.1"/>
    <property type="molecule type" value="Genomic_DNA"/>
</dbReference>
<name>A0A512J6C8_9HYPH</name>
<dbReference type="GO" id="GO:0003677">
    <property type="term" value="F:DNA binding"/>
    <property type="evidence" value="ECO:0007669"/>
    <property type="project" value="InterPro"/>
</dbReference>
<protein>
    <submittedName>
        <fullName evidence="2">Transcriptional regulator</fullName>
    </submittedName>
</protein>
<dbReference type="Proteomes" id="UP001156856">
    <property type="component" value="Unassembled WGS sequence"/>
</dbReference>
<dbReference type="AlphaFoldDB" id="A0A512J6C8"/>
<dbReference type="Pfam" id="PF01381">
    <property type="entry name" value="HTH_3"/>
    <property type="match status" value="1"/>
</dbReference>
<dbReference type="InterPro" id="IPR010982">
    <property type="entry name" value="Lambda_DNA-bd_dom_sf"/>
</dbReference>
<reference evidence="3" key="1">
    <citation type="journal article" date="2014" name="Int. J. Syst. Evol. Microbiol.">
        <title>Complete genome of a new Firmicutes species belonging to the dominant human colonic microbiota ('Ruminococcus bicirculans') reveals two chromosomes and a selective capacity to utilize plant glucans.</title>
        <authorList>
            <consortium name="NISC Comparative Sequencing Program"/>
            <person name="Wegmann U."/>
            <person name="Louis P."/>
            <person name="Goesmann A."/>
            <person name="Henrissat B."/>
            <person name="Duncan S.H."/>
            <person name="Flint H.J."/>
        </authorList>
    </citation>
    <scope>NUCLEOTIDE SEQUENCE</scope>
    <source>
        <strain evidence="3">NBRC 107715</strain>
    </source>
</reference>